<protein>
    <recommendedName>
        <fullName evidence="4">O-antigen ligase domain-containing protein</fullName>
    </recommendedName>
</protein>
<dbReference type="AlphaFoldDB" id="A0A8G0ZXH6"/>
<sequence>MPPLPNAVALLALLSWPLVTLVLWQRLDPARALIWTILGAYLILPPSQAVIALPGLPDLDKYSVSNLMALACAVFLLKDRVSFVPETPAGRFLVLLYVFSPFATVLTNDDPVVGPGLWLPGMTLYDSLSVVAGQAITITPYFLARRYLATPHAARAILVALVAGGLAYVPPMLIEARLSPQINIWVYGFFAHDFSQAVRFGGYRPMVFLPHGLWLALFVLMSFLSALTLARLSPAADRAKWVGFALILALALVLARSVGPMFYAVALTPMILLAGARTQVLVAGVLAAVVITYPLLRGLHLVPIDTVMALAHGISADRAQSFEFRVMNEEALLAHGAARPLFGWGGYGRNMLHDPVTGKTLSVSDGMWIIRLGMNGWLGYIAEFGLLTMPLLLLARVSARRLPAPAVAAVALIYAANLVDLLPNATLVPLTWMIGGALLGQAEALRRAGRTVETAGVTPVRTVI</sequence>
<keyword evidence="1" id="KW-1133">Transmembrane helix</keyword>
<evidence type="ECO:0000313" key="3">
    <source>
        <dbReference type="Proteomes" id="UP000826300"/>
    </source>
</evidence>
<dbReference type="KEGG" id="nsm:JO391_14865"/>
<reference evidence="2" key="1">
    <citation type="submission" date="2021-02" db="EMBL/GenBank/DDBJ databases">
        <title>Rhodobacter shimadae sp. nov., an aerobic anoxygenic phototrophic bacterium isolated from a hot spring.</title>
        <authorList>
            <person name="Muramatsu S."/>
            <person name="Haruta S."/>
            <person name="Hirose S."/>
            <person name="Hanada S."/>
        </authorList>
    </citation>
    <scope>NUCLEOTIDE SEQUENCE</scope>
    <source>
        <strain evidence="2">N10</strain>
    </source>
</reference>
<feature type="transmembrane region" description="Helical" evidence="1">
    <location>
        <begin position="425"/>
        <end position="442"/>
    </location>
</feature>
<feature type="transmembrane region" description="Helical" evidence="1">
    <location>
        <begin position="278"/>
        <end position="296"/>
    </location>
</feature>
<feature type="transmembrane region" description="Helical" evidence="1">
    <location>
        <begin position="59"/>
        <end position="77"/>
    </location>
</feature>
<feature type="transmembrane region" description="Helical" evidence="1">
    <location>
        <begin position="127"/>
        <end position="144"/>
    </location>
</feature>
<feature type="transmembrane region" description="Helical" evidence="1">
    <location>
        <begin position="6"/>
        <end position="25"/>
    </location>
</feature>
<evidence type="ECO:0008006" key="4">
    <source>
        <dbReference type="Google" id="ProtNLM"/>
    </source>
</evidence>
<keyword evidence="1" id="KW-0472">Membrane</keyword>
<name>A0A8G0ZXH6_9RHOB</name>
<feature type="transmembrane region" description="Helical" evidence="1">
    <location>
        <begin position="244"/>
        <end position="266"/>
    </location>
</feature>
<accession>A0A8G0ZXH6</accession>
<gene>
    <name evidence="2" type="ORF">JO391_14865</name>
</gene>
<evidence type="ECO:0000256" key="1">
    <source>
        <dbReference type="SAM" id="Phobius"/>
    </source>
</evidence>
<feature type="transmembrane region" description="Helical" evidence="1">
    <location>
        <begin position="32"/>
        <end position="53"/>
    </location>
</feature>
<dbReference type="EMBL" id="CP069370">
    <property type="protein sequence ID" value="QYZ71987.1"/>
    <property type="molecule type" value="Genomic_DNA"/>
</dbReference>
<organism evidence="2 3">
    <name type="scientific">Neotabrizicola shimadae</name>
    <dbReference type="NCBI Taxonomy" id="2807096"/>
    <lineage>
        <taxon>Bacteria</taxon>
        <taxon>Pseudomonadati</taxon>
        <taxon>Pseudomonadota</taxon>
        <taxon>Alphaproteobacteria</taxon>
        <taxon>Rhodobacterales</taxon>
        <taxon>Paracoccaceae</taxon>
        <taxon>Neotabrizicola</taxon>
    </lineage>
</organism>
<proteinExistence type="predicted"/>
<feature type="transmembrane region" description="Helical" evidence="1">
    <location>
        <begin position="213"/>
        <end position="232"/>
    </location>
</feature>
<feature type="transmembrane region" description="Helical" evidence="1">
    <location>
        <begin position="89"/>
        <end position="107"/>
    </location>
</feature>
<feature type="transmembrane region" description="Helical" evidence="1">
    <location>
        <begin position="377"/>
        <end position="395"/>
    </location>
</feature>
<feature type="transmembrane region" description="Helical" evidence="1">
    <location>
        <begin position="156"/>
        <end position="176"/>
    </location>
</feature>
<evidence type="ECO:0000313" key="2">
    <source>
        <dbReference type="EMBL" id="QYZ71987.1"/>
    </source>
</evidence>
<keyword evidence="1" id="KW-0812">Transmembrane</keyword>
<dbReference type="Proteomes" id="UP000826300">
    <property type="component" value="Chromosome"/>
</dbReference>
<keyword evidence="3" id="KW-1185">Reference proteome</keyword>